<protein>
    <submittedName>
        <fullName evidence="2">Uncharacterized protein</fullName>
    </submittedName>
</protein>
<keyword evidence="4" id="KW-1185">Reference proteome</keyword>
<dbReference type="AlphaFoldDB" id="A0A5P2X4F8"/>
<dbReference type="KEGG" id="sspb:CP982_00760"/>
<name>A0A5P2X4F8_STRST</name>
<accession>A0A5P2X4F8</accession>
<dbReference type="EMBL" id="CP023690">
    <property type="protein sequence ID" value="QEV57446.1"/>
    <property type="molecule type" value="Genomic_DNA"/>
</dbReference>
<proteinExistence type="predicted"/>
<evidence type="ECO:0000313" key="2">
    <source>
        <dbReference type="EMBL" id="QEV57446.1"/>
    </source>
</evidence>
<gene>
    <name evidence="2" type="ORF">CP982_00760</name>
    <name evidence="1" type="ORF">FHS40_007008</name>
</gene>
<dbReference type="EMBL" id="JACHJD010000016">
    <property type="protein sequence ID" value="MBB5107887.1"/>
    <property type="molecule type" value="Genomic_DNA"/>
</dbReference>
<evidence type="ECO:0000313" key="3">
    <source>
        <dbReference type="Proteomes" id="UP000326505"/>
    </source>
</evidence>
<dbReference type="RefSeq" id="WP_150508660.1">
    <property type="nucleotide sequence ID" value="NZ_BMSQ01000029.1"/>
</dbReference>
<dbReference type="Proteomes" id="UP000549009">
    <property type="component" value="Unassembled WGS sequence"/>
</dbReference>
<reference evidence="1 4" key="2">
    <citation type="submission" date="2020-08" db="EMBL/GenBank/DDBJ databases">
        <title>Genomic Encyclopedia of Type Strains, Phase III (KMG-III): the genomes of soil and plant-associated and newly described type strains.</title>
        <authorList>
            <person name="Whitman W."/>
        </authorList>
    </citation>
    <scope>NUCLEOTIDE SEQUENCE [LARGE SCALE GENOMIC DNA]</scope>
    <source>
        <strain evidence="1 4">CECT 3146</strain>
    </source>
</reference>
<evidence type="ECO:0000313" key="4">
    <source>
        <dbReference type="Proteomes" id="UP000549009"/>
    </source>
</evidence>
<sequence>MTMKDLHQTPGWKGAAYALCEGSVPPSTRPERAKGAAVDDEVGFASGVSIVGVVVDVVDD</sequence>
<organism evidence="2 3">
    <name type="scientific">Streptomyces spectabilis</name>
    <dbReference type="NCBI Taxonomy" id="68270"/>
    <lineage>
        <taxon>Bacteria</taxon>
        <taxon>Bacillati</taxon>
        <taxon>Actinomycetota</taxon>
        <taxon>Actinomycetes</taxon>
        <taxon>Kitasatosporales</taxon>
        <taxon>Streptomycetaceae</taxon>
        <taxon>Streptomyces</taxon>
    </lineage>
</organism>
<dbReference type="Proteomes" id="UP000326505">
    <property type="component" value="Chromosome"/>
</dbReference>
<evidence type="ECO:0000313" key="1">
    <source>
        <dbReference type="EMBL" id="MBB5107887.1"/>
    </source>
</evidence>
<reference evidence="2 3" key="1">
    <citation type="submission" date="2017-09" db="EMBL/GenBank/DDBJ databases">
        <authorList>
            <person name="Lee N."/>
            <person name="Cho B.-K."/>
        </authorList>
    </citation>
    <scope>NUCLEOTIDE SEQUENCE [LARGE SCALE GENOMIC DNA]</scope>
    <source>
        <strain evidence="2 3">ATCC 27465</strain>
    </source>
</reference>